<dbReference type="CDD" id="cd12118">
    <property type="entry name" value="ttLC_FACS_AEE21_like"/>
    <property type="match status" value="1"/>
</dbReference>
<dbReference type="Pfam" id="PF00501">
    <property type="entry name" value="AMP-binding"/>
    <property type="match status" value="1"/>
</dbReference>
<dbReference type="InterPro" id="IPR025110">
    <property type="entry name" value="AMP-bd_C"/>
</dbReference>
<comment type="similarity">
    <text evidence="1">Belongs to the ATP-dependent AMP-binding enzyme family.</text>
</comment>
<gene>
    <name evidence="7" type="ORF">GXW78_08875</name>
</gene>
<proteinExistence type="inferred from homology"/>
<dbReference type="Proteomes" id="UP000698752">
    <property type="component" value="Unassembled WGS sequence"/>
</dbReference>
<keyword evidence="2" id="KW-0436">Ligase</keyword>
<keyword evidence="4" id="KW-0443">Lipid metabolism</keyword>
<evidence type="ECO:0000256" key="3">
    <source>
        <dbReference type="ARBA" id="ARBA00022832"/>
    </source>
</evidence>
<dbReference type="NCBIfam" id="NF006020">
    <property type="entry name" value="PRK08162.1"/>
    <property type="match status" value="1"/>
</dbReference>
<dbReference type="Pfam" id="PF13193">
    <property type="entry name" value="AMP-binding_C"/>
    <property type="match status" value="1"/>
</dbReference>
<dbReference type="PANTHER" id="PTHR43859:SF4">
    <property type="entry name" value="BUTANOATE--COA LIGASE AAE1-RELATED"/>
    <property type="match status" value="1"/>
</dbReference>
<keyword evidence="8" id="KW-1185">Reference proteome</keyword>
<evidence type="ECO:0000259" key="6">
    <source>
        <dbReference type="Pfam" id="PF13193"/>
    </source>
</evidence>
<evidence type="ECO:0000313" key="8">
    <source>
        <dbReference type="Proteomes" id="UP000698752"/>
    </source>
</evidence>
<dbReference type="PROSITE" id="PS00455">
    <property type="entry name" value="AMP_BINDING"/>
    <property type="match status" value="1"/>
</dbReference>
<dbReference type="InterPro" id="IPR000873">
    <property type="entry name" value="AMP-dep_synth/lig_dom"/>
</dbReference>
<dbReference type="RefSeq" id="WP_211868001.1">
    <property type="nucleotide sequence ID" value="NZ_JAAEDI010000008.1"/>
</dbReference>
<feature type="domain" description="AMP-binding enzyme C-terminal" evidence="6">
    <location>
        <begin position="447"/>
        <end position="521"/>
    </location>
</feature>
<feature type="domain" description="AMP-dependent synthetase/ligase" evidence="5">
    <location>
        <begin position="22"/>
        <end position="397"/>
    </location>
</feature>
<dbReference type="PANTHER" id="PTHR43859">
    <property type="entry name" value="ACYL-ACTIVATING ENZYME"/>
    <property type="match status" value="1"/>
</dbReference>
<sequence>MEDDLPRNGANHVPLSPVSFLARAARIWPGRTAIIHGERRITYAEYAERSRRLASALRRAGVAPGEVVAALLPNIPQMLEAHMGVPMAHAVLCPINTRLDAATVRFILGHSGAKVLLLDREYAAVATVALNGVTNPPRVVVVDDGVEGAAIDAVPYEEFLATGDPAFAIEPPRDEWAAISLSYTSGTTGDPKGVVVHHRGAYLNACGNALSFGLSPRSVYLWTLPMFHCNGWTYTWAVTLQGGTHVCLRRVDPARIFVLIAEHGATHLCAAPVVLTMLIHAPEDQRRSFPHRVGIATGGAAPPSPVIAAMERLGFDVTHLYGLTECYGPSLLCAWQPELANLALPDKAAFMARQGVPLPTLEDATVIDTDTGARVPPDGTTLGEIALRGNTVMKGYLRNPGANEATFRDGWFRTGDLGVLHPDGYIEVKDRAKDIVISGGENISSLEVEEALYRHPDVMEAAVVAHPDAKWGEVPHAFVTLKPGAATTEAEIIAHCRATLAHFKAPRHVTFGELPKTATGKIQKFELRRSLASG</sequence>
<evidence type="ECO:0000256" key="2">
    <source>
        <dbReference type="ARBA" id="ARBA00022598"/>
    </source>
</evidence>
<name>A0ABS5EFH8_9PROT</name>
<dbReference type="InterPro" id="IPR020845">
    <property type="entry name" value="AMP-binding_CS"/>
</dbReference>
<organism evidence="7 8">
    <name type="scientific">Neoroseomonas terrae</name>
    <dbReference type="NCBI Taxonomy" id="424799"/>
    <lineage>
        <taxon>Bacteria</taxon>
        <taxon>Pseudomonadati</taxon>
        <taxon>Pseudomonadota</taxon>
        <taxon>Alphaproteobacteria</taxon>
        <taxon>Acetobacterales</taxon>
        <taxon>Acetobacteraceae</taxon>
        <taxon>Neoroseomonas</taxon>
    </lineage>
</organism>
<evidence type="ECO:0000259" key="5">
    <source>
        <dbReference type="Pfam" id="PF00501"/>
    </source>
</evidence>
<evidence type="ECO:0000313" key="7">
    <source>
        <dbReference type="EMBL" id="MBR0649774.1"/>
    </source>
</evidence>
<dbReference type="InterPro" id="IPR045851">
    <property type="entry name" value="AMP-bd_C_sf"/>
</dbReference>
<reference evidence="8" key="1">
    <citation type="journal article" date="2021" name="Syst. Appl. Microbiol.">
        <title>Roseomonas hellenica sp. nov., isolated from roots of wild-growing Alkanna tinctoria.</title>
        <authorList>
            <person name="Rat A."/>
            <person name="Naranjo H.D."/>
            <person name="Lebbe L."/>
            <person name="Cnockaert M."/>
            <person name="Krigas N."/>
            <person name="Grigoriadou K."/>
            <person name="Maloupa E."/>
            <person name="Willems A."/>
        </authorList>
    </citation>
    <scope>NUCLEOTIDE SEQUENCE [LARGE SCALE GENOMIC DNA]</scope>
    <source>
        <strain evidence="8">LMG 31159</strain>
    </source>
</reference>
<accession>A0ABS5EFH8</accession>
<dbReference type="InterPro" id="IPR042099">
    <property type="entry name" value="ANL_N_sf"/>
</dbReference>
<comment type="caution">
    <text evidence="7">The sequence shown here is derived from an EMBL/GenBank/DDBJ whole genome shotgun (WGS) entry which is preliminary data.</text>
</comment>
<evidence type="ECO:0000256" key="4">
    <source>
        <dbReference type="ARBA" id="ARBA00023098"/>
    </source>
</evidence>
<dbReference type="EMBL" id="JAAEDI010000008">
    <property type="protein sequence ID" value="MBR0649774.1"/>
    <property type="molecule type" value="Genomic_DNA"/>
</dbReference>
<dbReference type="Gene3D" id="3.40.50.12780">
    <property type="entry name" value="N-terminal domain of ligase-like"/>
    <property type="match status" value="1"/>
</dbReference>
<evidence type="ECO:0000256" key="1">
    <source>
        <dbReference type="ARBA" id="ARBA00006432"/>
    </source>
</evidence>
<dbReference type="SUPFAM" id="SSF56801">
    <property type="entry name" value="Acetyl-CoA synthetase-like"/>
    <property type="match status" value="1"/>
</dbReference>
<keyword evidence="3" id="KW-0276">Fatty acid metabolism</keyword>
<protein>
    <submittedName>
        <fullName evidence="7">AMP-binding protein</fullName>
    </submittedName>
</protein>
<dbReference type="Gene3D" id="3.30.300.30">
    <property type="match status" value="1"/>
</dbReference>